<evidence type="ECO:0000313" key="3">
    <source>
        <dbReference type="Proteomes" id="UP000310636"/>
    </source>
</evidence>
<dbReference type="Proteomes" id="UP000310636">
    <property type="component" value="Unassembled WGS sequence"/>
</dbReference>
<gene>
    <name evidence="2" type="ORF">E6C55_13290</name>
</gene>
<keyword evidence="1" id="KW-0812">Transmembrane</keyword>
<keyword evidence="1" id="KW-0472">Membrane</keyword>
<keyword evidence="1" id="KW-1133">Transmembrane helix</keyword>
<reference evidence="2 3" key="1">
    <citation type="submission" date="2019-04" db="EMBL/GenBank/DDBJ databases">
        <title>Cohnella sp. nov. isolated from preserved vegetables.</title>
        <authorList>
            <person name="Lin S.-Y."/>
            <person name="Hung M.-H."/>
            <person name="Young C.-C."/>
        </authorList>
    </citation>
    <scope>NUCLEOTIDE SEQUENCE [LARGE SCALE GENOMIC DNA]</scope>
    <source>
        <strain evidence="2 3">CC-MHH1044</strain>
    </source>
</reference>
<accession>A0A4S4BVL9</accession>
<feature type="transmembrane region" description="Helical" evidence="1">
    <location>
        <begin position="43"/>
        <end position="71"/>
    </location>
</feature>
<dbReference type="SMART" id="SM01251">
    <property type="entry name" value="KbaA"/>
    <property type="match status" value="1"/>
</dbReference>
<comment type="caution">
    <text evidence="2">The sequence shown here is derived from an EMBL/GenBank/DDBJ whole genome shotgun (WGS) entry which is preliminary data.</text>
</comment>
<feature type="transmembrane region" description="Helical" evidence="1">
    <location>
        <begin position="142"/>
        <end position="160"/>
    </location>
</feature>
<proteinExistence type="predicted"/>
<organism evidence="2 3">
    <name type="scientific">Cohnella fermenti</name>
    <dbReference type="NCBI Taxonomy" id="2565925"/>
    <lineage>
        <taxon>Bacteria</taxon>
        <taxon>Bacillati</taxon>
        <taxon>Bacillota</taxon>
        <taxon>Bacilli</taxon>
        <taxon>Bacillales</taxon>
        <taxon>Paenibacillaceae</taxon>
        <taxon>Cohnella</taxon>
    </lineage>
</organism>
<keyword evidence="3" id="KW-1185">Reference proteome</keyword>
<dbReference type="OrthoDB" id="2374256at2"/>
<feature type="transmembrane region" description="Helical" evidence="1">
    <location>
        <begin position="166"/>
        <end position="184"/>
    </location>
</feature>
<protein>
    <submittedName>
        <fullName evidence="2">KinB signaling pathway activation protein</fullName>
    </submittedName>
</protein>
<feature type="transmembrane region" description="Helical" evidence="1">
    <location>
        <begin position="83"/>
        <end position="105"/>
    </location>
</feature>
<feature type="transmembrane region" description="Helical" evidence="1">
    <location>
        <begin position="111"/>
        <end position="130"/>
    </location>
</feature>
<dbReference type="RefSeq" id="WP_136370279.1">
    <property type="nucleotide sequence ID" value="NZ_SSOB01000014.1"/>
</dbReference>
<dbReference type="GO" id="GO:0045881">
    <property type="term" value="P:positive regulation of sporulation resulting in formation of a cellular spore"/>
    <property type="evidence" value="ECO:0007669"/>
    <property type="project" value="InterPro"/>
</dbReference>
<dbReference type="AlphaFoldDB" id="A0A4S4BVL9"/>
<sequence length="208" mass="23173">MNLRKWMTMFGLSIILGGVASLITGLIMLLGDSSFRVVKTEDWLFNIAMMFLAGLSLGAFAHMGFFAYMMVNYIARSIFRRPYLWVALQGFLAVFVLIEIVYWTYDSEFHPAVFWAVPLALAAVSTAVAWRKVYETTSGAWVPTLFFMIAGTTVEALPGFQSGNASSLVFTLIPLFVCNGYHILRLHHILDRSKDGKRNAPAAAAEAR</sequence>
<dbReference type="EMBL" id="SSOB01000014">
    <property type="protein sequence ID" value="THF79179.1"/>
    <property type="molecule type" value="Genomic_DNA"/>
</dbReference>
<evidence type="ECO:0000256" key="1">
    <source>
        <dbReference type="SAM" id="Phobius"/>
    </source>
</evidence>
<name>A0A4S4BVL9_9BACL</name>
<dbReference type="Pfam" id="PF14089">
    <property type="entry name" value="KbaA"/>
    <property type="match status" value="1"/>
</dbReference>
<evidence type="ECO:0000313" key="2">
    <source>
        <dbReference type="EMBL" id="THF79179.1"/>
    </source>
</evidence>
<dbReference type="InterPro" id="IPR024164">
    <property type="entry name" value="KinB-signalling_activ"/>
</dbReference>
<feature type="transmembrane region" description="Helical" evidence="1">
    <location>
        <begin position="12"/>
        <end position="31"/>
    </location>
</feature>